<keyword evidence="1" id="KW-0479">Metal-binding</keyword>
<dbReference type="Proteomes" id="UP000663828">
    <property type="component" value="Unassembled WGS sequence"/>
</dbReference>
<evidence type="ECO:0000313" key="3">
    <source>
        <dbReference type="EMBL" id="CAF0792109.1"/>
    </source>
</evidence>
<dbReference type="Proteomes" id="UP000663852">
    <property type="component" value="Unassembled WGS sequence"/>
</dbReference>
<protein>
    <submittedName>
        <fullName evidence="4">Uncharacterized protein</fullName>
    </submittedName>
</protein>
<accession>A0A814PG92</accession>
<reference evidence="4" key="1">
    <citation type="submission" date="2021-02" db="EMBL/GenBank/DDBJ databases">
        <authorList>
            <person name="Nowell W R."/>
        </authorList>
    </citation>
    <scope>NUCLEOTIDE SEQUENCE</scope>
</reference>
<keyword evidence="5" id="KW-1185">Reference proteome</keyword>
<dbReference type="GO" id="GO:0008168">
    <property type="term" value="F:methyltransferase activity"/>
    <property type="evidence" value="ECO:0007669"/>
    <property type="project" value="InterPro"/>
</dbReference>
<keyword evidence="2" id="KW-0460">Magnesium</keyword>
<proteinExistence type="predicted"/>
<sequence>MDFRHYLYACCNFRRTKVIAHSKSDDPIQSLIHAGISALHSSRSAASFIIADFGSSHGRTSIQTMKSILEYLRQTNKFVGTPFVVHIDVPTNNWSKMFQLLINENPYYGYAMGRSFYEQCFPDKSISIGFSSAALHYLSRKPCHLAKHCYFRFATPTERKIFQKQSKFDLDAFLACRSRELISGGILLLNIPCVGDNGDMDFDAHFDLIYQCAQLLSLLTSDELLHFTIPFYLRSLSECVDFELFHRHSLKLVKVEFVCLKSAVCNQYQHGHLTRDQYARSLTMLMRPGTELAFKQALQSNGRSSQDIEDISIQFWQLYEEKVKETIDERDLKTYATLLVLRKK</sequence>
<dbReference type="AlphaFoldDB" id="A0A814PG92"/>
<gene>
    <name evidence="4" type="ORF">EDS130_LOCUS20217</name>
    <name evidence="3" type="ORF">XAT740_LOCUS2535</name>
</gene>
<dbReference type="Gene3D" id="1.10.1200.270">
    <property type="entry name" value="Methyltransferase, alpha-helical capping domain"/>
    <property type="match status" value="1"/>
</dbReference>
<dbReference type="SUPFAM" id="SSF53335">
    <property type="entry name" value="S-adenosyl-L-methionine-dependent methyltransferases"/>
    <property type="match status" value="1"/>
</dbReference>
<dbReference type="InterPro" id="IPR005299">
    <property type="entry name" value="MeTrfase_7"/>
</dbReference>
<organism evidence="4 6">
    <name type="scientific">Adineta ricciae</name>
    <name type="common">Rotifer</name>
    <dbReference type="NCBI Taxonomy" id="249248"/>
    <lineage>
        <taxon>Eukaryota</taxon>
        <taxon>Metazoa</taxon>
        <taxon>Spiralia</taxon>
        <taxon>Gnathifera</taxon>
        <taxon>Rotifera</taxon>
        <taxon>Eurotatoria</taxon>
        <taxon>Bdelloidea</taxon>
        <taxon>Adinetida</taxon>
        <taxon>Adinetidae</taxon>
        <taxon>Adineta</taxon>
    </lineage>
</organism>
<evidence type="ECO:0000256" key="1">
    <source>
        <dbReference type="ARBA" id="ARBA00022723"/>
    </source>
</evidence>
<evidence type="ECO:0000313" key="4">
    <source>
        <dbReference type="EMBL" id="CAF1105553.1"/>
    </source>
</evidence>
<dbReference type="EMBL" id="CAJNOJ010000099">
    <property type="protein sequence ID" value="CAF1105553.1"/>
    <property type="molecule type" value="Genomic_DNA"/>
</dbReference>
<dbReference type="Gene3D" id="3.40.50.150">
    <property type="entry name" value="Vaccinia Virus protein VP39"/>
    <property type="match status" value="1"/>
</dbReference>
<comment type="caution">
    <text evidence="4">The sequence shown here is derived from an EMBL/GenBank/DDBJ whole genome shotgun (WGS) entry which is preliminary data.</text>
</comment>
<dbReference type="OrthoDB" id="1890922at2759"/>
<evidence type="ECO:0000313" key="6">
    <source>
        <dbReference type="Proteomes" id="UP000663852"/>
    </source>
</evidence>
<dbReference type="InterPro" id="IPR042086">
    <property type="entry name" value="MeTrfase_capping"/>
</dbReference>
<evidence type="ECO:0000256" key="2">
    <source>
        <dbReference type="ARBA" id="ARBA00022842"/>
    </source>
</evidence>
<name>A0A814PG92_ADIRI</name>
<dbReference type="EMBL" id="CAJNOR010000089">
    <property type="protein sequence ID" value="CAF0792109.1"/>
    <property type="molecule type" value="Genomic_DNA"/>
</dbReference>
<dbReference type="Pfam" id="PF03492">
    <property type="entry name" value="Methyltransf_7"/>
    <property type="match status" value="1"/>
</dbReference>
<evidence type="ECO:0000313" key="5">
    <source>
        <dbReference type="Proteomes" id="UP000663828"/>
    </source>
</evidence>
<dbReference type="GO" id="GO:0046872">
    <property type="term" value="F:metal ion binding"/>
    <property type="evidence" value="ECO:0007669"/>
    <property type="project" value="UniProtKB-KW"/>
</dbReference>
<dbReference type="InterPro" id="IPR029063">
    <property type="entry name" value="SAM-dependent_MTases_sf"/>
</dbReference>
<dbReference type="PANTHER" id="PTHR31009">
    <property type="entry name" value="S-ADENOSYL-L-METHIONINE:CARBOXYL METHYLTRANSFERASE FAMILY PROTEIN"/>
    <property type="match status" value="1"/>
</dbReference>